<evidence type="ECO:0000256" key="2">
    <source>
        <dbReference type="ARBA" id="ARBA00022694"/>
    </source>
</evidence>
<evidence type="ECO:0000259" key="9">
    <source>
        <dbReference type="Pfam" id="PF00753"/>
    </source>
</evidence>
<feature type="binding site" evidence="8">
    <location>
        <position position="208"/>
    </location>
    <ligand>
        <name>Zn(2+)</name>
        <dbReference type="ChEBI" id="CHEBI:29105"/>
        <label>1</label>
        <note>catalytic</note>
    </ligand>
</feature>
<evidence type="ECO:0000313" key="10">
    <source>
        <dbReference type="EMBL" id="CRI42151.1"/>
    </source>
</evidence>
<name>A0A0F7WRR9_CHLPN</name>
<keyword evidence="7 8" id="KW-0862">Zinc</keyword>
<keyword evidence="2 8" id="KW-0819">tRNA processing</keyword>
<dbReference type="Pfam" id="PF00753">
    <property type="entry name" value="Lactamase_B"/>
    <property type="match status" value="1"/>
</dbReference>
<dbReference type="Gene3D" id="3.60.15.10">
    <property type="entry name" value="Ribonuclease Z/Hydroxyacylglutathione hydrolase-like"/>
    <property type="match status" value="1"/>
</dbReference>
<accession>A0A0F7WRR9</accession>
<reference evidence="10" key="1">
    <citation type="submission" date="2015-05" db="EMBL/GenBank/DDBJ databases">
        <authorList>
            <person name="Rattei Thomas"/>
        </authorList>
    </citation>
    <scope>NUCLEOTIDE SEQUENCE</scope>
    <source>
        <strain evidence="10">DC9</strain>
    </source>
</reference>
<feature type="binding site" evidence="8">
    <location>
        <position position="141"/>
    </location>
    <ligand>
        <name>Zn(2+)</name>
        <dbReference type="ChEBI" id="CHEBI:29105"/>
        <label>1</label>
        <note>catalytic</note>
    </ligand>
</feature>
<keyword evidence="4 8" id="KW-0479">Metal-binding</keyword>
<comment type="similarity">
    <text evidence="8">Belongs to the RNase Z family.</text>
</comment>
<dbReference type="InterPro" id="IPR001279">
    <property type="entry name" value="Metallo-B-lactamas"/>
</dbReference>
<feature type="binding site" evidence="8">
    <location>
        <position position="266"/>
    </location>
    <ligand>
        <name>Zn(2+)</name>
        <dbReference type="ChEBI" id="CHEBI:29105"/>
        <label>2</label>
        <note>catalytic</note>
    </ligand>
</feature>
<comment type="catalytic activity">
    <reaction evidence="8">
        <text>Endonucleolytic cleavage of RNA, removing extra 3' nucleotides from tRNA precursor, generating 3' termini of tRNAs. A 3'-hydroxy group is left at the tRNA terminus and a 5'-phosphoryl group is left at the trailer molecule.</text>
        <dbReference type="EC" id="3.1.26.11"/>
    </reaction>
</comment>
<feature type="binding site" evidence="8">
    <location>
        <position position="63"/>
    </location>
    <ligand>
        <name>Zn(2+)</name>
        <dbReference type="ChEBI" id="CHEBI:29105"/>
        <label>1</label>
        <note>catalytic</note>
    </ligand>
</feature>
<evidence type="ECO:0000256" key="5">
    <source>
        <dbReference type="ARBA" id="ARBA00022759"/>
    </source>
</evidence>
<feature type="active site" description="Proton acceptor" evidence="8">
    <location>
        <position position="67"/>
    </location>
</feature>
<feature type="binding site" evidence="8">
    <location>
        <position position="208"/>
    </location>
    <ligand>
        <name>Zn(2+)</name>
        <dbReference type="ChEBI" id="CHEBI:29105"/>
        <label>2</label>
        <note>catalytic</note>
    </ligand>
</feature>
<feature type="binding site" evidence="8">
    <location>
        <position position="67"/>
    </location>
    <ligand>
        <name>Zn(2+)</name>
        <dbReference type="ChEBI" id="CHEBI:29105"/>
        <label>2</label>
        <note>catalytic</note>
    </ligand>
</feature>
<comment type="cofactor">
    <cofactor evidence="8">
        <name>Zn(2+)</name>
        <dbReference type="ChEBI" id="CHEBI:29105"/>
    </cofactor>
    <text evidence="8">Binds 2 Zn(2+) ions.</text>
</comment>
<feature type="binding site" evidence="8">
    <location>
        <position position="68"/>
    </location>
    <ligand>
        <name>Zn(2+)</name>
        <dbReference type="ChEBI" id="CHEBI:29105"/>
        <label>2</label>
        <note>catalytic</note>
    </ligand>
</feature>
<feature type="domain" description="Metallo-beta-lactamase" evidence="9">
    <location>
        <begin position="24"/>
        <end position="117"/>
    </location>
</feature>
<dbReference type="GO" id="GO:0042781">
    <property type="term" value="F:3'-tRNA processing endoribonuclease activity"/>
    <property type="evidence" value="ECO:0007669"/>
    <property type="project" value="UniProtKB-UniRule"/>
</dbReference>
<dbReference type="PANTHER" id="PTHR46018:SF2">
    <property type="entry name" value="ZINC PHOSPHODIESTERASE ELAC PROTEIN 1"/>
    <property type="match status" value="1"/>
</dbReference>
<keyword evidence="6 8" id="KW-0378">Hydrolase</keyword>
<dbReference type="CDD" id="cd07717">
    <property type="entry name" value="RNaseZ_ZiPD-like_MBL-fold"/>
    <property type="match status" value="1"/>
</dbReference>
<keyword evidence="5 8" id="KW-0255">Endonuclease</keyword>
<dbReference type="SUPFAM" id="SSF56281">
    <property type="entry name" value="Metallo-hydrolase/oxidoreductase"/>
    <property type="match status" value="1"/>
</dbReference>
<dbReference type="InterPro" id="IPR036866">
    <property type="entry name" value="RibonucZ/Hydroxyglut_hydro"/>
</dbReference>
<comment type="function">
    <text evidence="8">Zinc phosphodiesterase, which displays some tRNA 3'-processing endonuclease activity. Probably involved in tRNA maturation, by removing a 3'-trailer from precursor tRNA.</text>
</comment>
<dbReference type="EMBL" id="LN847013">
    <property type="protein sequence ID" value="CRI42151.1"/>
    <property type="molecule type" value="Genomic_DNA"/>
</dbReference>
<dbReference type="NCBIfam" id="NF000804">
    <property type="entry name" value="PRK00055.2-1"/>
    <property type="match status" value="1"/>
</dbReference>
<dbReference type="PANTHER" id="PTHR46018">
    <property type="entry name" value="ZINC PHOSPHODIESTERASE ELAC PROTEIN 1"/>
    <property type="match status" value="1"/>
</dbReference>
<keyword evidence="3 8" id="KW-0540">Nuclease</keyword>
<evidence type="ECO:0000256" key="6">
    <source>
        <dbReference type="ARBA" id="ARBA00022801"/>
    </source>
</evidence>
<feature type="binding site" evidence="8">
    <location>
        <position position="65"/>
    </location>
    <ligand>
        <name>Zn(2+)</name>
        <dbReference type="ChEBI" id="CHEBI:29105"/>
        <label>1</label>
        <note>catalytic</note>
    </ligand>
</feature>
<evidence type="ECO:0000256" key="8">
    <source>
        <dbReference type="HAMAP-Rule" id="MF_01818"/>
    </source>
</evidence>
<comment type="subunit">
    <text evidence="1 8">Homodimer.</text>
</comment>
<evidence type="ECO:0000256" key="7">
    <source>
        <dbReference type="ARBA" id="ARBA00022833"/>
    </source>
</evidence>
<sequence>MSSRELIILGCSSQQPTRTRNQGAYLFRWNGEGLLFDPGEGTQRQFIFANIAPTTVNRIFVSHFHGDHCLGLGSMLMRLNLDKVSHPIHCYYPASGKKYFDRLRYGTIYHETIQVVEHPISEEGIVEDFGSFRIEARRLQHQVDTLGWRITEPDTIKFLPKELESRGIRGPIIQDLIRDQEISIGGSTVYLSDVSYVRKGDSIAIIADTLPCQAAIDLAKNSCMMLCESTYLEQHRHLAESHFHMTAKQAATLAKRAATQKLILTHFSARYLNLDDFYKEASAVFPNVSVAQEYRSYPFPKNPLLNK</sequence>
<evidence type="ECO:0000256" key="4">
    <source>
        <dbReference type="ARBA" id="ARBA00022723"/>
    </source>
</evidence>
<dbReference type="InterPro" id="IPR013471">
    <property type="entry name" value="RNase_Z/BN"/>
</dbReference>
<evidence type="ECO:0000256" key="3">
    <source>
        <dbReference type="ARBA" id="ARBA00022722"/>
    </source>
</evidence>
<gene>
    <name evidence="8" type="primary">rnz</name>
    <name evidence="10" type="ORF">BN1224_DC9_AE_00150</name>
</gene>
<dbReference type="HAMAP" id="MF_01818">
    <property type="entry name" value="RNase_Z_BN"/>
    <property type="match status" value="1"/>
</dbReference>
<proteinExistence type="inferred from homology"/>
<dbReference type="EC" id="3.1.26.11" evidence="8"/>
<organism evidence="10">
    <name type="scientific">Chlamydia pneumoniae</name>
    <name type="common">Chlamydophila pneumoniae</name>
    <dbReference type="NCBI Taxonomy" id="83558"/>
    <lineage>
        <taxon>Bacteria</taxon>
        <taxon>Pseudomonadati</taxon>
        <taxon>Chlamydiota</taxon>
        <taxon>Chlamydiia</taxon>
        <taxon>Chlamydiales</taxon>
        <taxon>Chlamydiaceae</taxon>
        <taxon>Chlamydia/Chlamydophila group</taxon>
        <taxon>Chlamydia</taxon>
    </lineage>
</organism>
<evidence type="ECO:0000256" key="1">
    <source>
        <dbReference type="ARBA" id="ARBA00011738"/>
    </source>
</evidence>
<dbReference type="AlphaFoldDB" id="A0A0F7WRR9"/>
<dbReference type="GO" id="GO:0008270">
    <property type="term" value="F:zinc ion binding"/>
    <property type="evidence" value="ECO:0007669"/>
    <property type="project" value="UniProtKB-UniRule"/>
</dbReference>
<protein>
    <recommendedName>
        <fullName evidence="8">Ribonuclease Z</fullName>
        <shortName evidence="8">RNase Z</shortName>
        <ecNumber evidence="8">3.1.26.11</ecNumber>
    </recommendedName>
    <alternativeName>
        <fullName evidence="8">tRNA 3 endonuclease</fullName>
    </alternativeName>
    <alternativeName>
        <fullName evidence="8">tRNase Z</fullName>
    </alternativeName>
</protein>